<protein>
    <recommendedName>
        <fullName evidence="1">DUF1330 domain-containing protein</fullName>
    </recommendedName>
</protein>
<evidence type="ECO:0000313" key="3">
    <source>
        <dbReference type="Proteomes" id="UP000321058"/>
    </source>
</evidence>
<dbReference type="PANTHER" id="PTHR41521">
    <property type="match status" value="1"/>
</dbReference>
<dbReference type="EMBL" id="BKAJ01000077">
    <property type="protein sequence ID" value="GEP57335.1"/>
    <property type="molecule type" value="Genomic_DNA"/>
</dbReference>
<dbReference type="SUPFAM" id="SSF54909">
    <property type="entry name" value="Dimeric alpha+beta barrel"/>
    <property type="match status" value="1"/>
</dbReference>
<evidence type="ECO:0000259" key="1">
    <source>
        <dbReference type="Pfam" id="PF07045"/>
    </source>
</evidence>
<reference evidence="2 3" key="1">
    <citation type="submission" date="2019-07" db="EMBL/GenBank/DDBJ databases">
        <title>Whole genome shotgun sequence of Reyranella soli NBRC 108950.</title>
        <authorList>
            <person name="Hosoyama A."/>
            <person name="Uohara A."/>
            <person name="Ohji S."/>
            <person name="Ichikawa N."/>
        </authorList>
    </citation>
    <scope>NUCLEOTIDE SEQUENCE [LARGE SCALE GENOMIC DNA]</scope>
    <source>
        <strain evidence="2 3">NBRC 108950</strain>
    </source>
</reference>
<dbReference type="Proteomes" id="UP000321058">
    <property type="component" value="Unassembled WGS sequence"/>
</dbReference>
<proteinExistence type="predicted"/>
<sequence length="96" mass="10651">MAAYLIVQSTISDEAQNQKYRDAVVPLIARFGGKFIVRGAAVEALEGRHDGRRMVIFEFPSMDAIHAFWKSPEYVPVKKTREGAATLDVWAVAGVQ</sequence>
<name>A0A512NEF9_9HYPH</name>
<dbReference type="InterPro" id="IPR011008">
    <property type="entry name" value="Dimeric_a/b-barrel"/>
</dbReference>
<organism evidence="2 3">
    <name type="scientific">Reyranella soli</name>
    <dbReference type="NCBI Taxonomy" id="1230389"/>
    <lineage>
        <taxon>Bacteria</taxon>
        <taxon>Pseudomonadati</taxon>
        <taxon>Pseudomonadota</taxon>
        <taxon>Alphaproteobacteria</taxon>
        <taxon>Hyphomicrobiales</taxon>
        <taxon>Reyranellaceae</taxon>
        <taxon>Reyranella</taxon>
    </lineage>
</organism>
<dbReference type="Pfam" id="PF07045">
    <property type="entry name" value="DUF1330"/>
    <property type="match status" value="1"/>
</dbReference>
<dbReference type="Gene3D" id="3.30.70.100">
    <property type="match status" value="1"/>
</dbReference>
<dbReference type="InterPro" id="IPR010753">
    <property type="entry name" value="DUF1330"/>
</dbReference>
<dbReference type="RefSeq" id="WP_170303270.1">
    <property type="nucleotide sequence ID" value="NZ_BKAJ01000077.1"/>
</dbReference>
<dbReference type="PANTHER" id="PTHR41521:SF4">
    <property type="entry name" value="BLR0684 PROTEIN"/>
    <property type="match status" value="1"/>
</dbReference>
<evidence type="ECO:0000313" key="2">
    <source>
        <dbReference type="EMBL" id="GEP57335.1"/>
    </source>
</evidence>
<comment type="caution">
    <text evidence="2">The sequence shown here is derived from an EMBL/GenBank/DDBJ whole genome shotgun (WGS) entry which is preliminary data.</text>
</comment>
<feature type="domain" description="DUF1330" evidence="1">
    <location>
        <begin position="3"/>
        <end position="95"/>
    </location>
</feature>
<accession>A0A512NEF9</accession>
<keyword evidence="3" id="KW-1185">Reference proteome</keyword>
<gene>
    <name evidence="2" type="ORF">RSO01_45010</name>
</gene>
<dbReference type="AlphaFoldDB" id="A0A512NEF9"/>